<protein>
    <submittedName>
        <fullName evidence="11">Glycosyl transferase family 39</fullName>
    </submittedName>
</protein>
<keyword evidence="5 8" id="KW-0812">Transmembrane</keyword>
<dbReference type="HOGENOM" id="CLU_007261_1_0_11"/>
<feature type="domain" description="Glycosyltransferase RgtA/B/C/D-like" evidence="9">
    <location>
        <begin position="44"/>
        <end position="201"/>
    </location>
</feature>
<evidence type="ECO:0000256" key="5">
    <source>
        <dbReference type="ARBA" id="ARBA00022692"/>
    </source>
</evidence>
<dbReference type="PANTHER" id="PTHR33908">
    <property type="entry name" value="MANNOSYLTRANSFERASE YKCB-RELATED"/>
    <property type="match status" value="1"/>
</dbReference>
<feature type="transmembrane region" description="Helical" evidence="8">
    <location>
        <begin position="165"/>
        <end position="183"/>
    </location>
</feature>
<dbReference type="GO" id="GO:0009103">
    <property type="term" value="P:lipopolysaccharide biosynthetic process"/>
    <property type="evidence" value="ECO:0007669"/>
    <property type="project" value="UniProtKB-ARBA"/>
</dbReference>
<evidence type="ECO:0000313" key="11">
    <source>
        <dbReference type="EMBL" id="ACU74769.1"/>
    </source>
</evidence>
<reference evidence="11 12" key="1">
    <citation type="journal article" date="2009" name="Stand. Genomic Sci.">
        <title>Complete genome sequence of Catenulispora acidiphila type strain (ID 139908).</title>
        <authorList>
            <person name="Copeland A."/>
            <person name="Lapidus A."/>
            <person name="Glavina Del Rio T."/>
            <person name="Nolan M."/>
            <person name="Lucas S."/>
            <person name="Chen F."/>
            <person name="Tice H."/>
            <person name="Cheng J.F."/>
            <person name="Bruce D."/>
            <person name="Goodwin L."/>
            <person name="Pitluck S."/>
            <person name="Mikhailova N."/>
            <person name="Pati A."/>
            <person name="Ivanova N."/>
            <person name="Mavromatis K."/>
            <person name="Chen A."/>
            <person name="Palaniappan K."/>
            <person name="Chain P."/>
            <person name="Land M."/>
            <person name="Hauser L."/>
            <person name="Chang Y.J."/>
            <person name="Jeffries C.D."/>
            <person name="Chertkov O."/>
            <person name="Brettin T."/>
            <person name="Detter J.C."/>
            <person name="Han C."/>
            <person name="Ali Z."/>
            <person name="Tindall B.J."/>
            <person name="Goker M."/>
            <person name="Bristow J."/>
            <person name="Eisen J.A."/>
            <person name="Markowitz V."/>
            <person name="Hugenholtz P."/>
            <person name="Kyrpides N.C."/>
            <person name="Klenk H.P."/>
        </authorList>
    </citation>
    <scope>NUCLEOTIDE SEQUENCE [LARGE SCALE GENOMIC DNA]</scope>
    <source>
        <strain evidence="12">DSM 44928 / JCM 14897 / NBRC 102108 / NRRL B-24433 / ID139908</strain>
    </source>
</reference>
<evidence type="ECO:0000256" key="3">
    <source>
        <dbReference type="ARBA" id="ARBA00022676"/>
    </source>
</evidence>
<dbReference type="InterPro" id="IPR038731">
    <property type="entry name" value="RgtA/B/C-like"/>
</dbReference>
<dbReference type="Pfam" id="PF13231">
    <property type="entry name" value="PMT_2"/>
    <property type="match status" value="1"/>
</dbReference>
<feature type="transmembrane region" description="Helical" evidence="8">
    <location>
        <begin position="374"/>
        <end position="390"/>
    </location>
</feature>
<feature type="transmembrane region" description="Helical" evidence="8">
    <location>
        <begin position="64"/>
        <end position="86"/>
    </location>
</feature>
<evidence type="ECO:0000313" key="12">
    <source>
        <dbReference type="Proteomes" id="UP000000851"/>
    </source>
</evidence>
<keyword evidence="4 11" id="KW-0808">Transferase</keyword>
<dbReference type="STRING" id="479433.Caci_5911"/>
<evidence type="ECO:0000256" key="2">
    <source>
        <dbReference type="ARBA" id="ARBA00022475"/>
    </source>
</evidence>
<gene>
    <name evidence="11" type="ordered locus">Caci_5911</name>
</gene>
<dbReference type="InterPro" id="IPR056785">
    <property type="entry name" value="YkcA/B-like_C"/>
</dbReference>
<evidence type="ECO:0000259" key="10">
    <source>
        <dbReference type="Pfam" id="PF24878"/>
    </source>
</evidence>
<sequence>MFGWGFQRGRTHPFYTAAVRSMGANWHDFVYGAFDPAGFITTDKLPGAFWVQALSVRMFGFHPWAVLLPQVLAATACVPLLFVTVRRWAGRGAGYAAAVGYTLTPVTVALSRTNIPDALMVFFMVVAAHALWRWADGGRRARWWLAASAVWLGVAFNVKMGQALLVVPVFAGTCFLLGAGTRWSRLGRAAAYGALVAAVSLAWMVFVTLTPASQRPYIDGSVHNSVWEMVFQYNGFGRIGGQGAGTDPLAGGAVLSGAGGPAGLGRIFGAASAGQISWLVPAAVAGLGAGLWAAWRSRTTRISSTADPALGHAAGASQQSQHAAGADSARMQTTAAAPALRTSTAGYLFWGGWLGIYALAFCAATGIHSYYTSTLAPPVAALAGAAFVAAARGRTWHLPALVTLTAGWAFLASRETPHYQPWLRWFVLGAAVLAIALVPWARISRSRALGAFSAVAVATAALAAPAVWAGSVLTRKSDMMGSIAASAGPPQAMFGGRKFSATASKQIKRRSHSFGRGADPQVIRFLKHNRDGRPYAAAVDGSMAAATYLADNVPVLPMGGFTSDAPAPTVQGLAQLVHTGKLRYVVVSGMRMGGRSVAAKDRDAWVTNHCHSVPGLSSDTGSGVGTGTGTGIGTGAATGVFDCS</sequence>
<dbReference type="GO" id="GO:0010041">
    <property type="term" value="P:response to iron(III) ion"/>
    <property type="evidence" value="ECO:0007669"/>
    <property type="project" value="TreeGrafter"/>
</dbReference>
<organism evidence="11 12">
    <name type="scientific">Catenulispora acidiphila (strain DSM 44928 / JCM 14897 / NBRC 102108 / NRRL B-24433 / ID139908)</name>
    <dbReference type="NCBI Taxonomy" id="479433"/>
    <lineage>
        <taxon>Bacteria</taxon>
        <taxon>Bacillati</taxon>
        <taxon>Actinomycetota</taxon>
        <taxon>Actinomycetes</taxon>
        <taxon>Catenulisporales</taxon>
        <taxon>Catenulisporaceae</taxon>
        <taxon>Catenulispora</taxon>
    </lineage>
</organism>
<dbReference type="Pfam" id="PF24878">
    <property type="entry name" value="YkcB_C"/>
    <property type="match status" value="1"/>
</dbReference>
<dbReference type="eggNOG" id="COG1807">
    <property type="taxonomic scope" value="Bacteria"/>
</dbReference>
<keyword evidence="3" id="KW-0328">Glycosyltransferase</keyword>
<feature type="transmembrane region" description="Helical" evidence="8">
    <location>
        <begin position="425"/>
        <end position="443"/>
    </location>
</feature>
<evidence type="ECO:0000256" key="8">
    <source>
        <dbReference type="SAM" id="Phobius"/>
    </source>
</evidence>
<feature type="transmembrane region" description="Helical" evidence="8">
    <location>
        <begin position="189"/>
        <end position="209"/>
    </location>
</feature>
<feature type="transmembrane region" description="Helical" evidence="8">
    <location>
        <begin position="276"/>
        <end position="295"/>
    </location>
</feature>
<comment type="subcellular location">
    <subcellularLocation>
        <location evidence="1">Cell membrane</location>
        <topology evidence="1">Multi-pass membrane protein</topology>
    </subcellularLocation>
</comment>
<feature type="transmembrane region" description="Helical" evidence="8">
    <location>
        <begin position="347"/>
        <end position="367"/>
    </location>
</feature>
<dbReference type="InParanoid" id="C7QF11"/>
<dbReference type="Proteomes" id="UP000000851">
    <property type="component" value="Chromosome"/>
</dbReference>
<feature type="transmembrane region" description="Helical" evidence="8">
    <location>
        <begin position="396"/>
        <end position="413"/>
    </location>
</feature>
<evidence type="ECO:0000256" key="6">
    <source>
        <dbReference type="ARBA" id="ARBA00022989"/>
    </source>
</evidence>
<dbReference type="PANTHER" id="PTHR33908:SF3">
    <property type="entry name" value="UNDECAPRENYL PHOSPHATE-ALPHA-4-AMINO-4-DEOXY-L-ARABINOSE ARABINOSYL TRANSFERASE"/>
    <property type="match status" value="1"/>
</dbReference>
<keyword evidence="12" id="KW-1185">Reference proteome</keyword>
<accession>C7QF11</accession>
<evidence type="ECO:0000256" key="7">
    <source>
        <dbReference type="ARBA" id="ARBA00023136"/>
    </source>
</evidence>
<name>C7QF11_CATAD</name>
<dbReference type="EMBL" id="CP001700">
    <property type="protein sequence ID" value="ACU74769.1"/>
    <property type="molecule type" value="Genomic_DNA"/>
</dbReference>
<dbReference type="InterPro" id="IPR050297">
    <property type="entry name" value="LipidA_mod_glycosyltrf_83"/>
</dbReference>
<dbReference type="GO" id="GO:0016763">
    <property type="term" value="F:pentosyltransferase activity"/>
    <property type="evidence" value="ECO:0007669"/>
    <property type="project" value="TreeGrafter"/>
</dbReference>
<dbReference type="AlphaFoldDB" id="C7QF11"/>
<dbReference type="KEGG" id="cai:Caci_5911"/>
<evidence type="ECO:0000259" key="9">
    <source>
        <dbReference type="Pfam" id="PF13231"/>
    </source>
</evidence>
<keyword evidence="6 8" id="KW-1133">Transmembrane helix</keyword>
<dbReference type="GO" id="GO:0005886">
    <property type="term" value="C:plasma membrane"/>
    <property type="evidence" value="ECO:0007669"/>
    <property type="project" value="UniProtKB-SubCell"/>
</dbReference>
<feature type="transmembrane region" description="Helical" evidence="8">
    <location>
        <begin position="92"/>
        <end position="111"/>
    </location>
</feature>
<evidence type="ECO:0000256" key="4">
    <source>
        <dbReference type="ARBA" id="ARBA00022679"/>
    </source>
</evidence>
<keyword evidence="2" id="KW-1003">Cell membrane</keyword>
<feature type="transmembrane region" description="Helical" evidence="8">
    <location>
        <begin position="118"/>
        <end position="135"/>
    </location>
</feature>
<evidence type="ECO:0000256" key="1">
    <source>
        <dbReference type="ARBA" id="ARBA00004651"/>
    </source>
</evidence>
<proteinExistence type="predicted"/>
<keyword evidence="7 8" id="KW-0472">Membrane</keyword>
<feature type="transmembrane region" description="Helical" evidence="8">
    <location>
        <begin position="449"/>
        <end position="473"/>
    </location>
</feature>
<feature type="domain" description="Putative mannosyltransferase YkcA/B-like C-terminal" evidence="10">
    <location>
        <begin position="523"/>
        <end position="609"/>
    </location>
</feature>
<feature type="transmembrane region" description="Helical" evidence="8">
    <location>
        <begin position="141"/>
        <end position="158"/>
    </location>
</feature>